<reference evidence="1" key="1">
    <citation type="journal article" date="2015" name="Nature">
        <title>Complex archaea that bridge the gap between prokaryotes and eukaryotes.</title>
        <authorList>
            <person name="Spang A."/>
            <person name="Saw J.H."/>
            <person name="Jorgensen S.L."/>
            <person name="Zaremba-Niedzwiedzka K."/>
            <person name="Martijn J."/>
            <person name="Lind A.E."/>
            <person name="van Eijk R."/>
            <person name="Schleper C."/>
            <person name="Guy L."/>
            <person name="Ettema T.J."/>
        </authorList>
    </citation>
    <scope>NUCLEOTIDE SEQUENCE</scope>
</reference>
<dbReference type="EMBL" id="LAZR01070221">
    <property type="protein sequence ID" value="KKK43850.1"/>
    <property type="molecule type" value="Genomic_DNA"/>
</dbReference>
<accession>A0A0F8W6Y1</accession>
<dbReference type="AlphaFoldDB" id="A0A0F8W6Y1"/>
<feature type="non-terminal residue" evidence="1">
    <location>
        <position position="272"/>
    </location>
</feature>
<protein>
    <submittedName>
        <fullName evidence="1">Uncharacterized protein</fullName>
    </submittedName>
</protein>
<name>A0A0F8W6Y1_9ZZZZ</name>
<gene>
    <name evidence="1" type="ORF">LCGC14_3167860</name>
</gene>
<organism evidence="1">
    <name type="scientific">marine sediment metagenome</name>
    <dbReference type="NCBI Taxonomy" id="412755"/>
    <lineage>
        <taxon>unclassified sequences</taxon>
        <taxon>metagenomes</taxon>
        <taxon>ecological metagenomes</taxon>
    </lineage>
</organism>
<sequence>MIYLLDDDLGEGSVHDVAECVIYSSTHWLGAGHTFNKALEKDTTKVIQLMWYDNPEEMKGLYKTSSIGDYEIVDKEYYKNKDLKNALVLSNIAQYDPNETKIQFIADGLKGIYSPYRAPWFDFQEKKRKGNKRDFVCNVCATPHGSSDTPFDQEVLKEIKNTTIEYPDTQGEILYSLKYDSMIDEDDIQFVPRYGEQRLKWWGSLKYGRPDQRHNYVIGCDPSYGLGSANSAAVIMDVNTGEQVGAWTDSTTKPEDFADMMVAMANWIGGIN</sequence>
<proteinExistence type="predicted"/>
<evidence type="ECO:0000313" key="1">
    <source>
        <dbReference type="EMBL" id="KKK43850.1"/>
    </source>
</evidence>
<dbReference type="Gene3D" id="3.30.420.240">
    <property type="match status" value="1"/>
</dbReference>
<comment type="caution">
    <text evidence="1">The sequence shown here is derived from an EMBL/GenBank/DDBJ whole genome shotgun (WGS) entry which is preliminary data.</text>
</comment>